<keyword evidence="5 10" id="KW-0863">Zinc-finger</keyword>
<keyword evidence="8 10" id="KW-0804">Transcription</keyword>
<dbReference type="OrthoDB" id="445983at2759"/>
<dbReference type="GO" id="GO:0006368">
    <property type="term" value="P:transcription elongation by RNA polymerase II"/>
    <property type="evidence" value="ECO:0007669"/>
    <property type="project" value="TreeGrafter"/>
</dbReference>
<feature type="region of interest" description="Disordered" evidence="11">
    <location>
        <begin position="85"/>
        <end position="110"/>
    </location>
</feature>
<reference evidence="13" key="1">
    <citation type="submission" date="2016-04" db="EMBL/GenBank/DDBJ databases">
        <title>Comparative genomics of biotechnologically important yeasts.</title>
        <authorList>
            <consortium name="DOE Joint Genome Institute"/>
            <person name="Riley R."/>
            <person name="Haridas S."/>
            <person name="Wolfe K.H."/>
            <person name="Lopes M.R."/>
            <person name="Hittinger C.T."/>
            <person name="Goker M."/>
            <person name="Salamov A."/>
            <person name="Wisecaver J."/>
            <person name="Long T.M."/>
            <person name="Aerts A.L."/>
            <person name="Barry K."/>
            <person name="Choi C."/>
            <person name="Clum A."/>
            <person name="Coughlan A.Y."/>
            <person name="Deshpande S."/>
            <person name="Douglass A.P."/>
            <person name="Hanson S.J."/>
            <person name="Klenk H.-P."/>
            <person name="Labutti K."/>
            <person name="Lapidus A."/>
            <person name="Lindquist E."/>
            <person name="Lipzen A."/>
            <person name="Meier-Kolthoff J.P."/>
            <person name="Ohm R.A."/>
            <person name="Otillar R.P."/>
            <person name="Pangilinan J."/>
            <person name="Peng Y."/>
            <person name="Rokas A."/>
            <person name="Rosa C.A."/>
            <person name="Scheuner C."/>
            <person name="Sibirny A.A."/>
            <person name="Slot J.C."/>
            <person name="Stielow J.B."/>
            <person name="Sun H."/>
            <person name="Kurtzman C.P."/>
            <person name="Blackwell M."/>
            <person name="Grigoriev I.V."/>
            <person name="Jeffries T.W."/>
        </authorList>
    </citation>
    <scope>NUCLEOTIDE SEQUENCE [LARGE SCALE GENOMIC DNA]</scope>
    <source>
        <strain evidence="13">NRRL YB-2248</strain>
    </source>
</reference>
<dbReference type="PANTHER" id="PTHR20934">
    <property type="entry name" value="TRANSCRIPTION ELONGATION FACTOR 1 HOMOLOG"/>
    <property type="match status" value="1"/>
</dbReference>
<dbReference type="GO" id="GO:0008023">
    <property type="term" value="C:transcription elongation factor complex"/>
    <property type="evidence" value="ECO:0007669"/>
    <property type="project" value="TreeGrafter"/>
</dbReference>
<dbReference type="FunFam" id="2.20.25.190:FF:000001">
    <property type="entry name" value="Transcription elongation factor 1 homolog"/>
    <property type="match status" value="1"/>
</dbReference>
<dbReference type="AlphaFoldDB" id="A0A1E4SV27"/>
<dbReference type="SUPFAM" id="SSF57783">
    <property type="entry name" value="Zinc beta-ribbon"/>
    <property type="match status" value="1"/>
</dbReference>
<evidence type="ECO:0000256" key="7">
    <source>
        <dbReference type="ARBA" id="ARBA00023015"/>
    </source>
</evidence>
<dbReference type="Pfam" id="PF05129">
    <property type="entry name" value="Zn_ribbon_Elf1"/>
    <property type="match status" value="1"/>
</dbReference>
<dbReference type="InterPro" id="IPR038567">
    <property type="entry name" value="T_Elf1_sf"/>
</dbReference>
<dbReference type="STRING" id="983967.A0A1E4SV27"/>
<keyword evidence="13" id="KW-1185">Reference proteome</keyword>
<dbReference type="Proteomes" id="UP000094801">
    <property type="component" value="Unassembled WGS sequence"/>
</dbReference>
<comment type="similarity">
    <text evidence="3 10">Belongs to the ELOF1 family.</text>
</comment>
<dbReference type="GO" id="GO:0000993">
    <property type="term" value="F:RNA polymerase II complex binding"/>
    <property type="evidence" value="ECO:0007669"/>
    <property type="project" value="TreeGrafter"/>
</dbReference>
<evidence type="ECO:0000313" key="12">
    <source>
        <dbReference type="EMBL" id="ODV83371.1"/>
    </source>
</evidence>
<name>A0A1E4SV27_9ASCO</name>
<evidence type="ECO:0000256" key="4">
    <source>
        <dbReference type="ARBA" id="ARBA00022723"/>
    </source>
</evidence>
<keyword evidence="9 10" id="KW-0539">Nucleus</keyword>
<evidence type="ECO:0000256" key="5">
    <source>
        <dbReference type="ARBA" id="ARBA00022771"/>
    </source>
</evidence>
<evidence type="ECO:0000256" key="10">
    <source>
        <dbReference type="RuleBase" id="RU364033"/>
    </source>
</evidence>
<dbReference type="EMBL" id="KV453864">
    <property type="protein sequence ID" value="ODV83371.1"/>
    <property type="molecule type" value="Genomic_DNA"/>
</dbReference>
<comment type="subcellular location">
    <subcellularLocation>
        <location evidence="2 10">Nucleus</location>
    </subcellularLocation>
</comment>
<proteinExistence type="inferred from homology"/>
<evidence type="ECO:0000256" key="11">
    <source>
        <dbReference type="SAM" id="MobiDB-lite"/>
    </source>
</evidence>
<gene>
    <name evidence="12" type="ORF">CANARDRAFT_29998</name>
</gene>
<keyword evidence="7 10" id="KW-0805">Transcription regulation</keyword>
<comment type="function">
    <text evidence="1 10">Transcription elongation factor implicated in the maintenance of proper chromatin structure in actively transcribed regions.</text>
</comment>
<evidence type="ECO:0000256" key="3">
    <source>
        <dbReference type="ARBA" id="ARBA00009730"/>
    </source>
</evidence>
<evidence type="ECO:0000256" key="9">
    <source>
        <dbReference type="ARBA" id="ARBA00023242"/>
    </source>
</evidence>
<keyword evidence="4 10" id="KW-0479">Metal-binding</keyword>
<dbReference type="PANTHER" id="PTHR20934:SF0">
    <property type="entry name" value="TRANSCRIPTION ELONGATION FACTOR 1 HOMOLOG"/>
    <property type="match status" value="1"/>
</dbReference>
<dbReference type="GO" id="GO:0008270">
    <property type="term" value="F:zinc ion binding"/>
    <property type="evidence" value="ECO:0007669"/>
    <property type="project" value="UniProtKB-KW"/>
</dbReference>
<sequence>MGKRKSSAKPQKKIKQVLDTQFSCLFCNHEKSVNCTLDKKVSIGTLKCKVCGQSFQSPINSLSQPIDIYSDWVDACEAVAEEQSAIAKREGDDDDGFVQNDEDEEDDEYQ</sequence>
<evidence type="ECO:0000313" key="13">
    <source>
        <dbReference type="Proteomes" id="UP000094801"/>
    </source>
</evidence>
<feature type="compositionally biased region" description="Acidic residues" evidence="11">
    <location>
        <begin position="92"/>
        <end position="110"/>
    </location>
</feature>
<dbReference type="InterPro" id="IPR007808">
    <property type="entry name" value="Elf1"/>
</dbReference>
<dbReference type="Gene3D" id="2.20.25.190">
    <property type="match status" value="1"/>
</dbReference>
<protein>
    <recommendedName>
        <fullName evidence="10">Transcription elongation factor 1 homolog</fullName>
    </recommendedName>
</protein>
<evidence type="ECO:0000256" key="6">
    <source>
        <dbReference type="ARBA" id="ARBA00022833"/>
    </source>
</evidence>
<evidence type="ECO:0000256" key="8">
    <source>
        <dbReference type="ARBA" id="ARBA00023163"/>
    </source>
</evidence>
<accession>A0A1E4SV27</accession>
<evidence type="ECO:0000256" key="1">
    <source>
        <dbReference type="ARBA" id="ARBA00003357"/>
    </source>
</evidence>
<keyword evidence="6 10" id="KW-0862">Zinc</keyword>
<evidence type="ECO:0000256" key="2">
    <source>
        <dbReference type="ARBA" id="ARBA00004123"/>
    </source>
</evidence>
<organism evidence="12 13">
    <name type="scientific">[Candida] arabinofermentans NRRL YB-2248</name>
    <dbReference type="NCBI Taxonomy" id="983967"/>
    <lineage>
        <taxon>Eukaryota</taxon>
        <taxon>Fungi</taxon>
        <taxon>Dikarya</taxon>
        <taxon>Ascomycota</taxon>
        <taxon>Saccharomycotina</taxon>
        <taxon>Pichiomycetes</taxon>
        <taxon>Pichiales</taxon>
        <taxon>Pichiaceae</taxon>
        <taxon>Ogataea</taxon>
        <taxon>Ogataea/Candida clade</taxon>
    </lineage>
</organism>